<name>A0A8E2E1I8_9PEZI</name>
<evidence type="ECO:0008006" key="3">
    <source>
        <dbReference type="Google" id="ProtNLM"/>
    </source>
</evidence>
<protein>
    <recommendedName>
        <fullName evidence="3">Malate dehydrogenase</fullName>
    </recommendedName>
</protein>
<dbReference type="PANTHER" id="PTHR35567:SF1">
    <property type="entry name" value="CONSERVED FUNGAL PROTEIN (AFU_ORTHOLOGUE AFUA_1G14230)"/>
    <property type="match status" value="1"/>
</dbReference>
<evidence type="ECO:0000313" key="1">
    <source>
        <dbReference type="EMBL" id="OCK75478.1"/>
    </source>
</evidence>
<keyword evidence="2" id="KW-1185">Reference proteome</keyword>
<gene>
    <name evidence="1" type="ORF">K432DRAFT_465956</name>
</gene>
<dbReference type="EMBL" id="KV745312">
    <property type="protein sequence ID" value="OCK75478.1"/>
    <property type="molecule type" value="Genomic_DNA"/>
</dbReference>
<organism evidence="1 2">
    <name type="scientific">Lepidopterella palustris CBS 459.81</name>
    <dbReference type="NCBI Taxonomy" id="1314670"/>
    <lineage>
        <taxon>Eukaryota</taxon>
        <taxon>Fungi</taxon>
        <taxon>Dikarya</taxon>
        <taxon>Ascomycota</taxon>
        <taxon>Pezizomycotina</taxon>
        <taxon>Dothideomycetes</taxon>
        <taxon>Pleosporomycetidae</taxon>
        <taxon>Mytilinidiales</taxon>
        <taxon>Argynnaceae</taxon>
        <taxon>Lepidopterella</taxon>
    </lineage>
</organism>
<dbReference type="OrthoDB" id="1859733at2759"/>
<accession>A0A8E2E1I8</accession>
<dbReference type="PANTHER" id="PTHR35567">
    <property type="entry name" value="MALATE DEHYDROGENASE (AFU_ORTHOLOGUE AFUA_2G13800)"/>
    <property type="match status" value="1"/>
</dbReference>
<proteinExistence type="predicted"/>
<dbReference type="Pfam" id="PF11937">
    <property type="entry name" value="DUF3455"/>
    <property type="match status" value="1"/>
</dbReference>
<reference evidence="1 2" key="1">
    <citation type="journal article" date="2016" name="Nat. Commun.">
        <title>Ectomycorrhizal ecology is imprinted in the genome of the dominant symbiotic fungus Cenococcum geophilum.</title>
        <authorList>
            <consortium name="DOE Joint Genome Institute"/>
            <person name="Peter M."/>
            <person name="Kohler A."/>
            <person name="Ohm R.A."/>
            <person name="Kuo A."/>
            <person name="Krutzmann J."/>
            <person name="Morin E."/>
            <person name="Arend M."/>
            <person name="Barry K.W."/>
            <person name="Binder M."/>
            <person name="Choi C."/>
            <person name="Clum A."/>
            <person name="Copeland A."/>
            <person name="Grisel N."/>
            <person name="Haridas S."/>
            <person name="Kipfer T."/>
            <person name="LaButti K."/>
            <person name="Lindquist E."/>
            <person name="Lipzen A."/>
            <person name="Maire R."/>
            <person name="Meier B."/>
            <person name="Mihaltcheva S."/>
            <person name="Molinier V."/>
            <person name="Murat C."/>
            <person name="Poggeler S."/>
            <person name="Quandt C.A."/>
            <person name="Sperisen C."/>
            <person name="Tritt A."/>
            <person name="Tisserant E."/>
            <person name="Crous P.W."/>
            <person name="Henrissat B."/>
            <person name="Nehls U."/>
            <person name="Egli S."/>
            <person name="Spatafora J.W."/>
            <person name="Grigoriev I.V."/>
            <person name="Martin F.M."/>
        </authorList>
    </citation>
    <scope>NUCLEOTIDE SEQUENCE [LARGE SCALE GENOMIC DNA]</scope>
    <source>
        <strain evidence="1 2">CBS 459.81</strain>
    </source>
</reference>
<evidence type="ECO:0000313" key="2">
    <source>
        <dbReference type="Proteomes" id="UP000250266"/>
    </source>
</evidence>
<dbReference type="InterPro" id="IPR021851">
    <property type="entry name" value="DUF3455"/>
</dbReference>
<dbReference type="AlphaFoldDB" id="A0A8E2E1I8"/>
<dbReference type="Proteomes" id="UP000250266">
    <property type="component" value="Unassembled WGS sequence"/>
</dbReference>
<feature type="non-terminal residue" evidence="1">
    <location>
        <position position="1"/>
    </location>
</feature>
<sequence>IAAPTPLPPVSPGLTLYHVAIGRGTQNYTCKTSLETDTPTAIGAKATLFNATCASVRSPGILASTPNLALAYPIPTSDTADVLLSGHHFFLNNTTPFFTLDTDVHTWGSVATKKVSSSLAPSDAPAGDNGMGSVAWLKLSGFSGDFKEVYRLNTAGGNPPKNCSGIQGTFEVNYAAVYYLWK</sequence>